<dbReference type="EMBL" id="LJGZ01000005">
    <property type="protein sequence ID" value="OEV22123.1"/>
    <property type="molecule type" value="Genomic_DNA"/>
</dbReference>
<feature type="region of interest" description="Disordered" evidence="1">
    <location>
        <begin position="384"/>
        <end position="413"/>
    </location>
</feature>
<keyword evidence="3" id="KW-1185">Reference proteome</keyword>
<dbReference type="PATRIC" id="fig|518642.7.peg.6281"/>
<reference evidence="2 3" key="1">
    <citation type="journal article" date="2016" name="Front. Microbiol.">
        <title>Comparative Genomics Analysis of Streptomyces Species Reveals Their Adaptation to the Marine Environment and Their Diversity at the Genomic Level.</title>
        <authorList>
            <person name="Tian X."/>
            <person name="Zhang Z."/>
            <person name="Yang T."/>
            <person name="Chen M."/>
            <person name="Li J."/>
            <person name="Chen F."/>
            <person name="Yang J."/>
            <person name="Li W."/>
            <person name="Zhang B."/>
            <person name="Zhang Z."/>
            <person name="Wu J."/>
            <person name="Zhang C."/>
            <person name="Long L."/>
            <person name="Xiao J."/>
        </authorList>
    </citation>
    <scope>NUCLEOTIDE SEQUENCE [LARGE SCALE GENOMIC DNA]</scope>
    <source>
        <strain evidence="2 3">SCSIO M10372</strain>
    </source>
</reference>
<dbReference type="OrthoDB" id="4308266at2"/>
<accession>A0A1E7M213</accession>
<sequence length="592" mass="66162">MPAIVTRDPLGMHCIFSDGSEYRRPLRVRRPVVLPGLARTLLEGATDLVHPHGQVDSAGGFDLYLTAVRGFTDWLVEFGFSGGASDLTRALLARYWRQGVRSAQESALRAMLRCADDQDQILAPDVRAFVDGRLFNTGERYGSHQPYSETEWARLIRTCRDEVEGAFRAFSAARDHASSADGPGASLRERTAHHWLVLHDGPDPLVKEMADRGSFPFQQRYGVGLRAVLDPLIPTLDVMIAYQLLFGAYTGIVPDGIADLGLTDIEWAGDEKILLSYVKGRTAAESLALSRQATRLLEQWLDHSSVARRFAPEELRPELWVRFTPSGTWAGERWLAKPATRLSICAWVKRRQAVDEEGHPTQMTGDDGLPLSLHRHRIRTTHDALKDRSHWRGSRRSTLDPNRSPGVEGDHYLTNTTPAQRETAEDIIAQAQEDLVRRALPPLVLATAEMADLVENYPEHMKRLGLDDNALAQLLSGERDVFTAACGDQLSGLHGPKGKPCPARPWVCLLCPLALFAPRHLPNLLRLRAFFSRQWQQMTTAEFIPVFGPYAHRLDEILTPDRYFSEHALRAAAAEVTDSDAELPLRPEEHTV</sequence>
<dbReference type="RefSeq" id="WP_070199825.1">
    <property type="nucleotide sequence ID" value="NZ_LJGZ01000005.1"/>
</dbReference>
<comment type="caution">
    <text evidence="2">The sequence shown here is derived from an EMBL/GenBank/DDBJ whole genome shotgun (WGS) entry which is preliminary data.</text>
</comment>
<protein>
    <submittedName>
        <fullName evidence="2">Uncharacterized protein</fullName>
    </submittedName>
</protein>
<proteinExistence type="predicted"/>
<evidence type="ECO:0000313" key="2">
    <source>
        <dbReference type="EMBL" id="OEV22123.1"/>
    </source>
</evidence>
<gene>
    <name evidence="2" type="ORF">AN221_04230</name>
</gene>
<organism evidence="2 3">
    <name type="scientific">Streptomyces nanshensis</name>
    <dbReference type="NCBI Taxonomy" id="518642"/>
    <lineage>
        <taxon>Bacteria</taxon>
        <taxon>Bacillati</taxon>
        <taxon>Actinomycetota</taxon>
        <taxon>Actinomycetes</taxon>
        <taxon>Kitasatosporales</taxon>
        <taxon>Streptomycetaceae</taxon>
        <taxon>Streptomyces</taxon>
    </lineage>
</organism>
<evidence type="ECO:0000313" key="3">
    <source>
        <dbReference type="Proteomes" id="UP000175971"/>
    </source>
</evidence>
<name>A0A1E7M213_9ACTN</name>
<evidence type="ECO:0000256" key="1">
    <source>
        <dbReference type="SAM" id="MobiDB-lite"/>
    </source>
</evidence>
<dbReference type="Proteomes" id="UP000175971">
    <property type="component" value="Unassembled WGS sequence"/>
</dbReference>
<dbReference type="AlphaFoldDB" id="A0A1E7M213"/>